<dbReference type="EMBL" id="SMLB01000040">
    <property type="protein sequence ID" value="TDD66338.1"/>
    <property type="molecule type" value="Genomic_DNA"/>
</dbReference>
<dbReference type="AlphaFoldDB" id="A0A4R5A336"/>
<comment type="caution">
    <text evidence="2">The sequence shown here is derived from an EMBL/GenBank/DDBJ whole genome shotgun (WGS) entry which is preliminary data.</text>
</comment>
<feature type="transmembrane region" description="Helical" evidence="1">
    <location>
        <begin position="47"/>
        <end position="66"/>
    </location>
</feature>
<proteinExistence type="predicted"/>
<evidence type="ECO:0000256" key="1">
    <source>
        <dbReference type="SAM" id="Phobius"/>
    </source>
</evidence>
<protein>
    <submittedName>
        <fullName evidence="2">Uncharacterized protein</fullName>
    </submittedName>
</protein>
<dbReference type="Proteomes" id="UP000295217">
    <property type="component" value="Unassembled WGS sequence"/>
</dbReference>
<accession>A0A4R5A336</accession>
<keyword evidence="1" id="KW-0472">Membrane</keyword>
<dbReference type="OrthoDB" id="5195522at2"/>
<keyword evidence="1" id="KW-0812">Transmembrane</keyword>
<dbReference type="RefSeq" id="WP_132105749.1">
    <property type="nucleotide sequence ID" value="NZ_SMLB01000040.1"/>
</dbReference>
<keyword evidence="1" id="KW-1133">Transmembrane helix</keyword>
<evidence type="ECO:0000313" key="2">
    <source>
        <dbReference type="EMBL" id="TDD66338.1"/>
    </source>
</evidence>
<gene>
    <name evidence="2" type="ORF">E1262_22290</name>
</gene>
<evidence type="ECO:0000313" key="3">
    <source>
        <dbReference type="Proteomes" id="UP000295217"/>
    </source>
</evidence>
<feature type="transmembrane region" description="Helical" evidence="1">
    <location>
        <begin position="78"/>
        <end position="95"/>
    </location>
</feature>
<name>A0A4R5A336_9ACTN</name>
<keyword evidence="3" id="KW-1185">Reference proteome</keyword>
<organism evidence="2 3">
    <name type="scientific">Jiangella aurantiaca</name>
    <dbReference type="NCBI Taxonomy" id="2530373"/>
    <lineage>
        <taxon>Bacteria</taxon>
        <taxon>Bacillati</taxon>
        <taxon>Actinomycetota</taxon>
        <taxon>Actinomycetes</taxon>
        <taxon>Jiangellales</taxon>
        <taxon>Jiangellaceae</taxon>
        <taxon>Jiangella</taxon>
    </lineage>
</organism>
<sequence length="139" mass="14500">MTDTRDAPPLDGHTWPAWALPAAAIAGPGASGAGVGMVVARYWSDPGPLALIVVMIVVATLCGAGVVSRAMRHERRRYAVTEIAVMLAIALLFYADGPLGRAVLAALVGGGLLATARRIRGDRRRQATKMQNGWPDGSA</sequence>
<feature type="transmembrane region" description="Helical" evidence="1">
    <location>
        <begin position="101"/>
        <end position="119"/>
    </location>
</feature>
<reference evidence="2 3" key="1">
    <citation type="submission" date="2019-02" db="EMBL/GenBank/DDBJ databases">
        <title>Draft genome sequences of novel Actinobacteria.</title>
        <authorList>
            <person name="Sahin N."/>
            <person name="Ay H."/>
            <person name="Saygin H."/>
        </authorList>
    </citation>
    <scope>NUCLEOTIDE SEQUENCE [LARGE SCALE GENOMIC DNA]</scope>
    <source>
        <strain evidence="2 3">8K307</strain>
    </source>
</reference>